<dbReference type="Proteomes" id="UP001064048">
    <property type="component" value="Chromosome 26"/>
</dbReference>
<reference evidence="1 2" key="1">
    <citation type="journal article" date="2022" name="Genome Biol. Evol.">
        <title>The Spruce Budworm Genome: Reconstructing the Evolutionary History of Antifreeze Proteins.</title>
        <authorList>
            <person name="Beliveau C."/>
            <person name="Gagne P."/>
            <person name="Picq S."/>
            <person name="Vernygora O."/>
            <person name="Keeling C.I."/>
            <person name="Pinkney K."/>
            <person name="Doucet D."/>
            <person name="Wen F."/>
            <person name="Johnston J.S."/>
            <person name="Maaroufi H."/>
            <person name="Boyle B."/>
            <person name="Laroche J."/>
            <person name="Dewar K."/>
            <person name="Juretic N."/>
            <person name="Blackburn G."/>
            <person name="Nisole A."/>
            <person name="Brunet B."/>
            <person name="Brandao M."/>
            <person name="Lumley L."/>
            <person name="Duan J."/>
            <person name="Quan G."/>
            <person name="Lucarotti C.J."/>
            <person name="Roe A.D."/>
            <person name="Sperling F.A.H."/>
            <person name="Levesque R.C."/>
            <person name="Cusson M."/>
        </authorList>
    </citation>
    <scope>NUCLEOTIDE SEQUENCE [LARGE SCALE GENOMIC DNA]</scope>
    <source>
        <strain evidence="1">Glfc:IPQL:Cfum</strain>
    </source>
</reference>
<keyword evidence="2" id="KW-1185">Reference proteome</keyword>
<comment type="caution">
    <text evidence="1">The sequence shown here is derived from an EMBL/GenBank/DDBJ whole genome shotgun (WGS) entry which is preliminary data.</text>
</comment>
<accession>A0ACC0JRL9</accession>
<protein>
    <submittedName>
        <fullName evidence="1">Uncharacterized protein</fullName>
    </submittedName>
</protein>
<gene>
    <name evidence="1" type="ORF">MSG28_014411</name>
</gene>
<evidence type="ECO:0000313" key="2">
    <source>
        <dbReference type="Proteomes" id="UP001064048"/>
    </source>
</evidence>
<proteinExistence type="predicted"/>
<dbReference type="EMBL" id="CM046126">
    <property type="protein sequence ID" value="KAI8426705.1"/>
    <property type="molecule type" value="Genomic_DNA"/>
</dbReference>
<evidence type="ECO:0000313" key="1">
    <source>
        <dbReference type="EMBL" id="KAI8426705.1"/>
    </source>
</evidence>
<name>A0ACC0JRL9_CHOFU</name>
<organism evidence="1 2">
    <name type="scientific">Choristoneura fumiferana</name>
    <name type="common">Spruce budworm moth</name>
    <name type="synonym">Archips fumiferana</name>
    <dbReference type="NCBI Taxonomy" id="7141"/>
    <lineage>
        <taxon>Eukaryota</taxon>
        <taxon>Metazoa</taxon>
        <taxon>Ecdysozoa</taxon>
        <taxon>Arthropoda</taxon>
        <taxon>Hexapoda</taxon>
        <taxon>Insecta</taxon>
        <taxon>Pterygota</taxon>
        <taxon>Neoptera</taxon>
        <taxon>Endopterygota</taxon>
        <taxon>Lepidoptera</taxon>
        <taxon>Glossata</taxon>
        <taxon>Ditrysia</taxon>
        <taxon>Tortricoidea</taxon>
        <taxon>Tortricidae</taxon>
        <taxon>Tortricinae</taxon>
        <taxon>Choristoneura</taxon>
    </lineage>
</organism>
<sequence>MTAVCSESSASESSLESSSGYGSQGAFAAEDHAHQHQIQHPEDSEIVTLRRDSDANIAAARESFSISLGSLEEAVRSLDETCETPAFATIEKKPAVPKRRPVSMTGKKPAVPKRRPVSMTGKYIAVVATSSIGLLMRLVRSDLYYRKKPSVPKRRPVSTTAGAWSRRGSSSSQGKPPPPVRRSSSISRPQRPAYVQGNNQNAMSGSETEHLPPPPAFLLQPESDSNPVQALLLHGRISEQDSGSNPGGPCTRHKRSRNGEAADRTETHAGLPGLVRRTLQQTPTPNPPHTQSPTQPLTTFQQAKSNFSSSTSLNSTGNLNPIYGQTGHRIMAYVEQNSIYVRKNSLNSSSSDLYGGNAVYSDGKGSPHGSSPSTPSYGRITRSQASARGRPTNRITDRRHGEVMAVGAEKFSNGDRAVRRPPTKWTDDLVKAVSLHAGRFQRRNWRSMGEACLIVDVPHLI</sequence>